<dbReference type="Proteomes" id="UP000574690">
    <property type="component" value="Unassembled WGS sequence"/>
</dbReference>
<name>A0A850C6N3_9ACTN</name>
<dbReference type="AlphaFoldDB" id="A0A850C6N3"/>
<evidence type="ECO:0000313" key="1">
    <source>
        <dbReference type="EMBL" id="NUQ88918.1"/>
    </source>
</evidence>
<dbReference type="EMBL" id="JABFXE010000451">
    <property type="protein sequence ID" value="NUQ88918.1"/>
    <property type="molecule type" value="Genomic_DNA"/>
</dbReference>
<protein>
    <submittedName>
        <fullName evidence="1">Uncharacterized protein</fullName>
    </submittedName>
</protein>
<accession>A0A850C6N3</accession>
<evidence type="ECO:0000313" key="2">
    <source>
        <dbReference type="Proteomes" id="UP000574690"/>
    </source>
</evidence>
<comment type="caution">
    <text evidence="1">The sequence shown here is derived from an EMBL/GenBank/DDBJ whole genome shotgun (WGS) entry which is preliminary data.</text>
</comment>
<reference evidence="1 2" key="1">
    <citation type="submission" date="2020-05" db="EMBL/GenBank/DDBJ databases">
        <title>DNA-SIP metagenomic assembled genomes.</title>
        <authorList>
            <person name="Yu J."/>
        </authorList>
    </citation>
    <scope>NUCLEOTIDE SEQUENCE [LARGE SCALE GENOMIC DNA]</scope>
    <source>
        <strain evidence="1">Bin5.27</strain>
    </source>
</reference>
<sequence>MDDGLIDGVPPREVTRAARAFADGSRAAEIQLRHYEVKGSCSCHGLPDCADHDAIAGVMAAVGRQILAMPGALALFEALARGRGSEVQAAIQTAREAQAAVDGGGLAITGGGDTPGMF</sequence>
<gene>
    <name evidence="1" type="ORF">HOQ43_10700</name>
</gene>
<organism evidence="1 2">
    <name type="scientific">Glycomyces artemisiae</name>
    <dbReference type="NCBI Taxonomy" id="1076443"/>
    <lineage>
        <taxon>Bacteria</taxon>
        <taxon>Bacillati</taxon>
        <taxon>Actinomycetota</taxon>
        <taxon>Actinomycetes</taxon>
        <taxon>Glycomycetales</taxon>
        <taxon>Glycomycetaceae</taxon>
        <taxon>Glycomyces</taxon>
    </lineage>
</organism>
<proteinExistence type="predicted"/>